<dbReference type="WBParaSite" id="JU765_v2.g15548.t1">
    <property type="protein sequence ID" value="JU765_v2.g15548.t1"/>
    <property type="gene ID" value="JU765_v2.g15548"/>
</dbReference>
<dbReference type="Proteomes" id="UP000887576">
    <property type="component" value="Unplaced"/>
</dbReference>
<accession>A0AC34QEI5</accession>
<protein>
    <submittedName>
        <fullName evidence="2">RING-type domain-containing protein</fullName>
    </submittedName>
</protein>
<name>A0AC34QEI5_9BILA</name>
<evidence type="ECO:0000313" key="1">
    <source>
        <dbReference type="Proteomes" id="UP000887576"/>
    </source>
</evidence>
<sequence>MTDVSRKISDVVLLTDEDDENKCVICIQTGLQDPTILNTCHHFYCFECIEQWMYTNPCCPMCKIPLEKMKHRLRPVPSKFPVEYDQIDGEEVVVEDMLDAFELEGIKNANASSLHVEERAVQKVIADLNHKLEIQLRLLGGNIISKADKDKHEKEIRETIKRYNLLLNKIRTNCPRSEIYNTYEFRRIIYRCNLAPRSRVAPKFPMDVSADSIKTNFKKIKSRLIPYLIREISAILSRIAIDMEPILKNIMNYLIDGTRAARAQLVGYLTGIGVPHPSHFINNMMHFIGSGEKLHVYDENSEYVSRRVGDIRSYFDEEGGDVQVLTENVRRERLPRMDDDRLLALNQRYYDGYNPIDVYRHGNRRRRRSRSDSPIVVHDEDNLSGPNSSNVVELSDEDSEEDDLVSPPTRFAHEDDSTSQTSRFTRFYRDYLPSFYIPRYFPFQNQNQGSSVAQQARALLDTLSSTNQRNENSRSRRNQNPGSNPPPLIDMFEDSPHLNRTVEISDSPMPSNSQPESLSNRTQNDRDILIDDDSDIEVIDRPTLSKRPRIQDL</sequence>
<proteinExistence type="predicted"/>
<evidence type="ECO:0000313" key="2">
    <source>
        <dbReference type="WBParaSite" id="JU765_v2.g15548.t1"/>
    </source>
</evidence>
<reference evidence="2" key="1">
    <citation type="submission" date="2022-11" db="UniProtKB">
        <authorList>
            <consortium name="WormBaseParasite"/>
        </authorList>
    </citation>
    <scope>IDENTIFICATION</scope>
</reference>
<organism evidence="1 2">
    <name type="scientific">Panagrolaimus sp. JU765</name>
    <dbReference type="NCBI Taxonomy" id="591449"/>
    <lineage>
        <taxon>Eukaryota</taxon>
        <taxon>Metazoa</taxon>
        <taxon>Ecdysozoa</taxon>
        <taxon>Nematoda</taxon>
        <taxon>Chromadorea</taxon>
        <taxon>Rhabditida</taxon>
        <taxon>Tylenchina</taxon>
        <taxon>Panagrolaimomorpha</taxon>
        <taxon>Panagrolaimoidea</taxon>
        <taxon>Panagrolaimidae</taxon>
        <taxon>Panagrolaimus</taxon>
    </lineage>
</organism>